<dbReference type="OrthoDB" id="9803467at2"/>
<dbReference type="AlphaFoldDB" id="A0A242A3Q3"/>
<keyword evidence="4" id="KW-1185">Reference proteome</keyword>
<dbReference type="SUPFAM" id="SSF56601">
    <property type="entry name" value="beta-lactamase/transpeptidase-like"/>
    <property type="match status" value="1"/>
</dbReference>
<dbReference type="InterPro" id="IPR012338">
    <property type="entry name" value="Beta-lactam/transpept-like"/>
</dbReference>
<keyword evidence="1" id="KW-0378">Hydrolase</keyword>
<evidence type="ECO:0000256" key="1">
    <source>
        <dbReference type="ARBA" id="ARBA00022801"/>
    </source>
</evidence>
<dbReference type="Gene3D" id="3.40.710.10">
    <property type="entry name" value="DD-peptidase/beta-lactamase superfamily"/>
    <property type="match status" value="1"/>
</dbReference>
<dbReference type="PANTHER" id="PTHR43283:SF11">
    <property type="entry name" value="BETA-LACTAMASE-RELATED DOMAIN-CONTAINING PROTEIN"/>
    <property type="match status" value="1"/>
</dbReference>
<dbReference type="Pfam" id="PF00144">
    <property type="entry name" value="Beta-lactamase"/>
    <property type="match status" value="1"/>
</dbReference>
<sequence>MYAKTLARIEEKMPHVYPGAVVRFIKKASQETYALGHASIYPTKETMTAAHVFDIASLTKVICTTTVILKCWDQGDIDLEDPLQKWLPAFKDPRVKIKHLLTHTAAIDTWIPQRDQLSAEELTAAYLALVSDGSAGRRVQYTDTGFILLGFLLEERYQKPLTEIFCEQVLDPLGMSHSGFPPFSQAAMHKIVPTEKQADGQILRGVTHDPKARILGPHAGNAGLFSTVDDLTIFVQALFASEQQQSFLSTRVMDALKQPQTKGERLRTYGWDLKGPTQQLFHTGYTGTFLLVDLKKQQAFIFLSNRVHPADYREVYIKHRDEIVTTYLKESQT</sequence>
<protein>
    <recommendedName>
        <fullName evidence="2">Beta-lactamase-related domain-containing protein</fullName>
    </recommendedName>
</protein>
<proteinExistence type="predicted"/>
<dbReference type="GO" id="GO:0016787">
    <property type="term" value="F:hydrolase activity"/>
    <property type="evidence" value="ECO:0007669"/>
    <property type="project" value="UniProtKB-KW"/>
</dbReference>
<feature type="domain" description="Beta-lactamase-related" evidence="2">
    <location>
        <begin position="8"/>
        <end position="316"/>
    </location>
</feature>
<evidence type="ECO:0000259" key="2">
    <source>
        <dbReference type="Pfam" id="PF00144"/>
    </source>
</evidence>
<dbReference type="STRING" id="1834191.A5886_000431"/>
<dbReference type="Proteomes" id="UP000195043">
    <property type="component" value="Unassembled WGS sequence"/>
</dbReference>
<dbReference type="EMBL" id="NGKU01000001">
    <property type="protein sequence ID" value="OTN75361.1"/>
    <property type="molecule type" value="Genomic_DNA"/>
</dbReference>
<gene>
    <name evidence="3" type="ORF">A5886_000431</name>
</gene>
<dbReference type="RefSeq" id="WP_086273423.1">
    <property type="nucleotide sequence ID" value="NZ_NGKU01000001.1"/>
</dbReference>
<dbReference type="InterPro" id="IPR050789">
    <property type="entry name" value="Diverse_Enzym_Activities"/>
</dbReference>
<name>A0A242A3Q3_9ENTE</name>
<accession>A0A242A3Q3</accession>
<comment type="caution">
    <text evidence="3">The sequence shown here is derived from an EMBL/GenBank/DDBJ whole genome shotgun (WGS) entry which is preliminary data.</text>
</comment>
<dbReference type="PANTHER" id="PTHR43283">
    <property type="entry name" value="BETA-LACTAMASE-RELATED"/>
    <property type="match status" value="1"/>
</dbReference>
<organism evidence="3 4">
    <name type="scientific">Candidatus Enterococcus testudinis</name>
    <dbReference type="NCBI Taxonomy" id="1834191"/>
    <lineage>
        <taxon>Bacteria</taxon>
        <taxon>Bacillati</taxon>
        <taxon>Bacillota</taxon>
        <taxon>Bacilli</taxon>
        <taxon>Lactobacillales</taxon>
        <taxon>Enterococcaceae</taxon>
        <taxon>Enterococcus</taxon>
    </lineage>
</organism>
<evidence type="ECO:0000313" key="4">
    <source>
        <dbReference type="Proteomes" id="UP000195043"/>
    </source>
</evidence>
<evidence type="ECO:0000313" key="3">
    <source>
        <dbReference type="EMBL" id="OTN75361.1"/>
    </source>
</evidence>
<dbReference type="InterPro" id="IPR001466">
    <property type="entry name" value="Beta-lactam-related"/>
</dbReference>
<reference evidence="3 4" key="1">
    <citation type="submission" date="2017-05" db="EMBL/GenBank/DDBJ databases">
        <title>The Genome Sequence of Enterococcus sp. 8G7_MSG3316.</title>
        <authorList>
            <consortium name="The Broad Institute Genomics Platform"/>
            <consortium name="The Broad Institute Genomic Center for Infectious Diseases"/>
            <person name="Earl A."/>
            <person name="Manson A."/>
            <person name="Schwartman J."/>
            <person name="Gilmore M."/>
            <person name="Abouelleil A."/>
            <person name="Cao P."/>
            <person name="Chapman S."/>
            <person name="Cusick C."/>
            <person name="Shea T."/>
            <person name="Young S."/>
            <person name="Neafsey D."/>
            <person name="Nusbaum C."/>
            <person name="Birren B."/>
        </authorList>
    </citation>
    <scope>NUCLEOTIDE SEQUENCE [LARGE SCALE GENOMIC DNA]</scope>
    <source>
        <strain evidence="3 4">8G7_MSG3316</strain>
    </source>
</reference>